<keyword evidence="2" id="KW-1133">Transmembrane helix</keyword>
<feature type="transmembrane region" description="Helical" evidence="2">
    <location>
        <begin position="36"/>
        <end position="57"/>
    </location>
</feature>
<sequence length="803" mass="88040">MADSIPYRKPHFPFSDPRPEPHRNPIRHGKSYTMHFLLKALTFAVFIVLLPLFPSQAPEFINHTILTKFWELIHVIVVGIAVSYGLFSRRNSAEMRFENSSNVGSSDSYVPRFFPVSSSFEGECEHAFGYGEKREGQSWDSGYFVGNPVAAVSESCHESNVFDAQCKPSSGICESGGENSFGYGEKNVTQAWNSQYFQGESMVFVAQPNYGLDEWGKPRSIADNQPLGLPVRSLKSRVKSHDSSEFVARGEFSLGSTGSFNSSDGVKNGDMGPLNLEDELNEAAASPSPVNWRSGSGKMERGNRLGSNARPSRLRLFSVDETQFESMKTPSFQSALSFTSESSSQTSSLSSSPKEDSSACSMSSQVLNSKSENVKKRRSSHSQGSSPSGFASSPPKPMNEKASLSALHSRGYSIGSFHEEDLRRSSENYLKDLSGRRSGSGSGRGSRRGSRSGSGSGSRSGSGSGSGSEEEQLKSKELGHGFLGLNTKPASLGKSSKNYLKDLSGSRSGSGTRSGSEEEQLKSKDLAQVFLGLNTKPGSLSKSPENYLKDLSGSRSGTPLLRIHLNQNNQIIQCCSRHDSRHHRTGERSHGLSHYEENLSRRLLLFLSVTTSLFPNLSSSAKTKSKSPFDERRLLEQNKRIQKENNAPEDFPSFIREGFQVQVVTPPNYITRDSGLIFRDFVVGEGDCPEAGQQVMFHYIGYNESGRRIDSSYTQGSPARIRMGTNALVPDPTVLAVLPSNPVSFDPLFDISGLENSKIKVSTEMLLSVFQADSVLKCKNIMNVNPPKSLTTPEWHEHIRSLD</sequence>
<dbReference type="Proteomes" id="UP000327157">
    <property type="component" value="Chromosome 2"/>
</dbReference>
<feature type="region of interest" description="Disordered" evidence="1">
    <location>
        <begin position="343"/>
        <end position="403"/>
    </location>
</feature>
<comment type="caution">
    <text evidence="3">The sequence shown here is derived from an EMBL/GenBank/DDBJ whole genome shotgun (WGS) entry which is preliminary data.</text>
</comment>
<evidence type="ECO:0000313" key="4">
    <source>
        <dbReference type="Proteomes" id="UP000327157"/>
    </source>
</evidence>
<keyword evidence="2" id="KW-0812">Transmembrane</keyword>
<accession>A0A5N5HJS4</accession>
<feature type="compositionally biased region" description="Low complexity" evidence="1">
    <location>
        <begin position="343"/>
        <end position="352"/>
    </location>
</feature>
<name>A0A5N5HJS4_9ROSA</name>
<feature type="compositionally biased region" description="Gly residues" evidence="1">
    <location>
        <begin position="452"/>
        <end position="466"/>
    </location>
</feature>
<reference evidence="3 4" key="1">
    <citation type="submission" date="2019-09" db="EMBL/GenBank/DDBJ databases">
        <authorList>
            <person name="Ou C."/>
        </authorList>
    </citation>
    <scope>NUCLEOTIDE SEQUENCE [LARGE SCALE GENOMIC DNA]</scope>
    <source>
        <strain evidence="3">S2</strain>
        <tissue evidence="3">Leaf</tissue>
    </source>
</reference>
<dbReference type="Gene3D" id="3.10.50.40">
    <property type="match status" value="1"/>
</dbReference>
<reference evidence="3 4" key="3">
    <citation type="submission" date="2019-11" db="EMBL/GenBank/DDBJ databases">
        <title>A de novo genome assembly of a pear dwarfing rootstock.</title>
        <authorList>
            <person name="Wang F."/>
            <person name="Wang J."/>
            <person name="Li S."/>
            <person name="Zhang Y."/>
            <person name="Fang M."/>
            <person name="Ma L."/>
            <person name="Zhao Y."/>
            <person name="Jiang S."/>
        </authorList>
    </citation>
    <scope>NUCLEOTIDE SEQUENCE [LARGE SCALE GENOMIC DNA]</scope>
    <source>
        <strain evidence="3">S2</strain>
        <tissue evidence="3">Leaf</tissue>
    </source>
</reference>
<reference evidence="4" key="2">
    <citation type="submission" date="2019-10" db="EMBL/GenBank/DDBJ databases">
        <title>A de novo genome assembly of a pear dwarfing rootstock.</title>
        <authorList>
            <person name="Wang F."/>
            <person name="Wang J."/>
            <person name="Li S."/>
            <person name="Zhang Y."/>
            <person name="Fang M."/>
            <person name="Ma L."/>
            <person name="Zhao Y."/>
            <person name="Jiang S."/>
        </authorList>
    </citation>
    <scope>NUCLEOTIDE SEQUENCE [LARGE SCALE GENOMIC DNA]</scope>
</reference>
<evidence type="ECO:0000313" key="3">
    <source>
        <dbReference type="EMBL" id="KAB2626853.1"/>
    </source>
</evidence>
<protein>
    <submittedName>
        <fullName evidence="3">Hornerin-like</fullName>
    </submittedName>
</protein>
<organism evidence="3 4">
    <name type="scientific">Pyrus ussuriensis x Pyrus communis</name>
    <dbReference type="NCBI Taxonomy" id="2448454"/>
    <lineage>
        <taxon>Eukaryota</taxon>
        <taxon>Viridiplantae</taxon>
        <taxon>Streptophyta</taxon>
        <taxon>Embryophyta</taxon>
        <taxon>Tracheophyta</taxon>
        <taxon>Spermatophyta</taxon>
        <taxon>Magnoliopsida</taxon>
        <taxon>eudicotyledons</taxon>
        <taxon>Gunneridae</taxon>
        <taxon>Pentapetalae</taxon>
        <taxon>rosids</taxon>
        <taxon>fabids</taxon>
        <taxon>Rosales</taxon>
        <taxon>Rosaceae</taxon>
        <taxon>Amygdaloideae</taxon>
        <taxon>Maleae</taxon>
        <taxon>Pyrus</taxon>
    </lineage>
</organism>
<dbReference type="SUPFAM" id="SSF54534">
    <property type="entry name" value="FKBP-like"/>
    <property type="match status" value="1"/>
</dbReference>
<evidence type="ECO:0000256" key="1">
    <source>
        <dbReference type="SAM" id="MobiDB-lite"/>
    </source>
</evidence>
<dbReference type="GO" id="GO:0003755">
    <property type="term" value="F:peptidyl-prolyl cis-trans isomerase activity"/>
    <property type="evidence" value="ECO:0007669"/>
    <property type="project" value="InterPro"/>
</dbReference>
<dbReference type="PANTHER" id="PTHR34059:SF6">
    <property type="entry name" value="DUF4408 DOMAIN-CONTAINING PROTEIN"/>
    <property type="match status" value="1"/>
</dbReference>
<feature type="region of interest" description="Disordered" evidence="1">
    <location>
        <begin position="282"/>
        <end position="309"/>
    </location>
</feature>
<dbReference type="AlphaFoldDB" id="A0A5N5HJS4"/>
<gene>
    <name evidence="3" type="ORF">D8674_020471</name>
</gene>
<feature type="compositionally biased region" description="Low complexity" evidence="1">
    <location>
        <begin position="505"/>
        <end position="514"/>
    </location>
</feature>
<feature type="compositionally biased region" description="Low complexity" evidence="1">
    <location>
        <begin position="381"/>
        <end position="393"/>
    </location>
</feature>
<feature type="compositionally biased region" description="Polar residues" evidence="1">
    <location>
        <begin position="359"/>
        <end position="371"/>
    </location>
</feature>
<feature type="transmembrane region" description="Helical" evidence="2">
    <location>
        <begin position="69"/>
        <end position="87"/>
    </location>
</feature>
<evidence type="ECO:0000256" key="2">
    <source>
        <dbReference type="SAM" id="Phobius"/>
    </source>
</evidence>
<keyword evidence="2" id="KW-0472">Membrane</keyword>
<dbReference type="PANTHER" id="PTHR34059">
    <property type="entry name" value="EXPRESSED PROTEIN"/>
    <property type="match status" value="1"/>
</dbReference>
<keyword evidence="4" id="KW-1185">Reference proteome</keyword>
<dbReference type="OrthoDB" id="1080706at2759"/>
<feature type="region of interest" description="Disordered" evidence="1">
    <location>
        <begin position="1"/>
        <end position="25"/>
    </location>
</feature>
<proteinExistence type="predicted"/>
<dbReference type="InterPro" id="IPR046357">
    <property type="entry name" value="PPIase_dom_sf"/>
</dbReference>
<dbReference type="EMBL" id="SMOL01000157">
    <property type="protein sequence ID" value="KAB2626853.1"/>
    <property type="molecule type" value="Genomic_DNA"/>
</dbReference>
<feature type="region of interest" description="Disordered" evidence="1">
    <location>
        <begin position="429"/>
        <end position="522"/>
    </location>
</feature>